<evidence type="ECO:0000256" key="12">
    <source>
        <dbReference type="SAM" id="MobiDB-lite"/>
    </source>
</evidence>
<dbReference type="RefSeq" id="WP_083061456.1">
    <property type="nucleotide sequence ID" value="NZ_JACKVM010000008.1"/>
</dbReference>
<evidence type="ECO:0000256" key="14">
    <source>
        <dbReference type="SAM" id="SignalP"/>
    </source>
</evidence>
<dbReference type="Proteomes" id="UP000192366">
    <property type="component" value="Unassembled WGS sequence"/>
</dbReference>
<feature type="active site" description="Charge relay system" evidence="11">
    <location>
        <position position="343"/>
    </location>
</feature>
<dbReference type="Pfam" id="PF00082">
    <property type="entry name" value="Peptidase_S8"/>
    <property type="match status" value="1"/>
</dbReference>
<evidence type="ECO:0000256" key="1">
    <source>
        <dbReference type="ARBA" id="ARBA00004162"/>
    </source>
</evidence>
<feature type="signal peptide" evidence="14">
    <location>
        <begin position="1"/>
        <end position="23"/>
    </location>
</feature>
<dbReference type="PROSITE" id="PS51892">
    <property type="entry name" value="SUBTILASE"/>
    <property type="match status" value="1"/>
</dbReference>
<organism evidence="16 17">
    <name type="scientific">Mycolicibacterium bacteremicum</name>
    <name type="common">Mycobacterium bacteremicum</name>
    <dbReference type="NCBI Taxonomy" id="564198"/>
    <lineage>
        <taxon>Bacteria</taxon>
        <taxon>Bacillati</taxon>
        <taxon>Actinomycetota</taxon>
        <taxon>Actinomycetes</taxon>
        <taxon>Mycobacteriales</taxon>
        <taxon>Mycobacteriaceae</taxon>
        <taxon>Mycolicibacterium</taxon>
    </lineage>
</organism>
<dbReference type="PANTHER" id="PTHR43806">
    <property type="entry name" value="PEPTIDASE S8"/>
    <property type="match status" value="1"/>
</dbReference>
<keyword evidence="8 11" id="KW-0720">Serine protease</keyword>
<evidence type="ECO:0000256" key="6">
    <source>
        <dbReference type="ARBA" id="ARBA00022729"/>
    </source>
</evidence>
<evidence type="ECO:0000256" key="11">
    <source>
        <dbReference type="PROSITE-ProRule" id="PRU01240"/>
    </source>
</evidence>
<keyword evidence="6 14" id="KW-0732">Signal</keyword>
<keyword evidence="9 13" id="KW-1133">Transmembrane helix</keyword>
<evidence type="ECO:0000256" key="5">
    <source>
        <dbReference type="ARBA" id="ARBA00022692"/>
    </source>
</evidence>
<reference evidence="16 17" key="1">
    <citation type="submission" date="2017-02" db="EMBL/GenBank/DDBJ databases">
        <title>The new phylogeny of genus Mycobacterium.</title>
        <authorList>
            <person name="Tortoli E."/>
            <person name="Trovato A."/>
            <person name="Cirillo D.M."/>
        </authorList>
    </citation>
    <scope>NUCLEOTIDE SEQUENCE [LARGE SCALE GENOMIC DNA]</scope>
    <source>
        <strain evidence="16 17">DSM 45578</strain>
    </source>
</reference>
<feature type="domain" description="Peptidase S8/S53" evidence="15">
    <location>
        <begin position="92"/>
        <end position="390"/>
    </location>
</feature>
<dbReference type="InterPro" id="IPR036852">
    <property type="entry name" value="Peptidase_S8/S53_dom_sf"/>
</dbReference>
<accession>A0A1W9YQS7</accession>
<feature type="chain" id="PRO_5038858017" evidence="14">
    <location>
        <begin position="24"/>
        <end position="457"/>
    </location>
</feature>
<evidence type="ECO:0000256" key="8">
    <source>
        <dbReference type="ARBA" id="ARBA00022825"/>
    </source>
</evidence>
<dbReference type="InterPro" id="IPR000209">
    <property type="entry name" value="Peptidase_S8/S53_dom"/>
</dbReference>
<dbReference type="PANTHER" id="PTHR43806:SF11">
    <property type="entry name" value="CEREVISIN-RELATED"/>
    <property type="match status" value="1"/>
</dbReference>
<evidence type="ECO:0000256" key="13">
    <source>
        <dbReference type="SAM" id="Phobius"/>
    </source>
</evidence>
<evidence type="ECO:0000259" key="15">
    <source>
        <dbReference type="Pfam" id="PF00082"/>
    </source>
</evidence>
<evidence type="ECO:0000256" key="9">
    <source>
        <dbReference type="ARBA" id="ARBA00022989"/>
    </source>
</evidence>
<gene>
    <name evidence="16" type="ORF">BST17_24270</name>
</gene>
<feature type="active site" description="Charge relay system" evidence="11">
    <location>
        <position position="132"/>
    </location>
</feature>
<evidence type="ECO:0000313" key="17">
    <source>
        <dbReference type="Proteomes" id="UP000192366"/>
    </source>
</evidence>
<dbReference type="EMBL" id="MVHJ01000031">
    <property type="protein sequence ID" value="ORA02272.1"/>
    <property type="molecule type" value="Genomic_DNA"/>
</dbReference>
<dbReference type="InterPro" id="IPR050131">
    <property type="entry name" value="Peptidase_S8_subtilisin-like"/>
</dbReference>
<comment type="caution">
    <text evidence="16">The sequence shown here is derived from an EMBL/GenBank/DDBJ whole genome shotgun (WGS) entry which is preliminary data.</text>
</comment>
<comment type="similarity">
    <text evidence="2 11">Belongs to the peptidase S8 family.</text>
</comment>
<dbReference type="AlphaFoldDB" id="A0A1W9YQS7"/>
<dbReference type="GO" id="GO:0005886">
    <property type="term" value="C:plasma membrane"/>
    <property type="evidence" value="ECO:0007669"/>
    <property type="project" value="UniProtKB-SubCell"/>
</dbReference>
<dbReference type="InterPro" id="IPR015500">
    <property type="entry name" value="Peptidase_S8_subtilisin-rel"/>
</dbReference>
<feature type="region of interest" description="Disordered" evidence="12">
    <location>
        <begin position="249"/>
        <end position="268"/>
    </location>
</feature>
<keyword evidence="10 13" id="KW-0472">Membrane</keyword>
<keyword evidence="7 11" id="KW-0378">Hydrolase</keyword>
<keyword evidence="17" id="KW-1185">Reference proteome</keyword>
<dbReference type="SUPFAM" id="SSF52743">
    <property type="entry name" value="Subtilisin-like"/>
    <property type="match status" value="1"/>
</dbReference>
<sequence length="457" mass="46901">MRRIGVLLATLALVLLTAPPAVLIVAAPPAAAIEPPVIDAAAVPPDETGPDQPTEQRRQCSAPIVFPNSNFTDKPWASEYLRLADAQKFATGAGVTVAVIDTGVNGSPRVPAEPGGDFVDKAGNGMSDCDSHGTLTAAIIAGRGAPTDAFIGVAPEARILSLRQTSDNFQPVGARQDPNNPNTTQTAGSLRSLARSIVHAANLGAQVINISEAACYKVTRPIDEATVGAAINFAVNIKGAIVIVAAGNTGQDCAQNPPPEADEPDDPRGWRQVQTIVSPAWYSPLVLTVGGIGQTGQPSTFSMSGPWVDAAAPAENITALGYDGNPVNALAGADGPIPIAGTSFAAAYVSGLAALLKQRFPELTPAQIMHRITATARHPGGGVDNYVGAGVIDPVAALTWDVPEGPAVAAYRVKQLPPPVVVLPPDRGPITLVVLTGVGLALVLGIGALARRAMRRR</sequence>
<evidence type="ECO:0000313" key="16">
    <source>
        <dbReference type="EMBL" id="ORA02272.1"/>
    </source>
</evidence>
<keyword evidence="3" id="KW-1003">Cell membrane</keyword>
<dbReference type="GO" id="GO:0006508">
    <property type="term" value="P:proteolysis"/>
    <property type="evidence" value="ECO:0007669"/>
    <property type="project" value="UniProtKB-KW"/>
</dbReference>
<dbReference type="STRING" id="564198.BST17_24270"/>
<name>A0A1W9YQS7_MYCBA</name>
<feature type="active site" description="Charge relay system" evidence="11">
    <location>
        <position position="101"/>
    </location>
</feature>
<dbReference type="NCBIfam" id="TIGR03921">
    <property type="entry name" value="T7SS_mycosin"/>
    <property type="match status" value="1"/>
</dbReference>
<protein>
    <submittedName>
        <fullName evidence="16">Type VII secretion-associated serine protease mycosin</fullName>
    </submittedName>
</protein>
<dbReference type="GO" id="GO:0004252">
    <property type="term" value="F:serine-type endopeptidase activity"/>
    <property type="evidence" value="ECO:0007669"/>
    <property type="project" value="UniProtKB-UniRule"/>
</dbReference>
<feature type="transmembrane region" description="Helical" evidence="13">
    <location>
        <begin position="430"/>
        <end position="450"/>
    </location>
</feature>
<proteinExistence type="inferred from homology"/>
<comment type="subcellular location">
    <subcellularLocation>
        <location evidence="1">Cell membrane</location>
        <topology evidence="1">Single-pass membrane protein</topology>
    </subcellularLocation>
</comment>
<keyword evidence="4 11" id="KW-0645">Protease</keyword>
<dbReference type="Gene3D" id="3.40.50.200">
    <property type="entry name" value="Peptidase S8/S53 domain"/>
    <property type="match status" value="1"/>
</dbReference>
<dbReference type="FunFam" id="3.40.50.200:FF:000018">
    <property type="entry name" value="Type VII secretion-associated serine protease mycosin"/>
    <property type="match status" value="1"/>
</dbReference>
<evidence type="ECO:0000256" key="10">
    <source>
        <dbReference type="ARBA" id="ARBA00023136"/>
    </source>
</evidence>
<dbReference type="OrthoDB" id="9798386at2"/>
<dbReference type="PRINTS" id="PR00723">
    <property type="entry name" value="SUBTILISIN"/>
</dbReference>
<evidence type="ECO:0000256" key="2">
    <source>
        <dbReference type="ARBA" id="ARBA00011073"/>
    </source>
</evidence>
<evidence type="ECO:0000256" key="4">
    <source>
        <dbReference type="ARBA" id="ARBA00022670"/>
    </source>
</evidence>
<evidence type="ECO:0000256" key="7">
    <source>
        <dbReference type="ARBA" id="ARBA00022801"/>
    </source>
</evidence>
<keyword evidence="5 13" id="KW-0812">Transmembrane</keyword>
<dbReference type="InterPro" id="IPR023834">
    <property type="entry name" value="T7SS_pept_S8A_mycosin"/>
</dbReference>
<evidence type="ECO:0000256" key="3">
    <source>
        <dbReference type="ARBA" id="ARBA00022475"/>
    </source>
</evidence>